<comment type="caution">
    <text evidence="1">The sequence shown here is derived from an EMBL/GenBank/DDBJ whole genome shotgun (WGS) entry which is preliminary data.</text>
</comment>
<name>A0A0G0RD30_9BACT</name>
<gene>
    <name evidence="1" type="ORF">UT84_C0012G0016</name>
</gene>
<sequence>MDKKIYTARQIYGSGAIYWIDCYKSVLKYMRVYNHILKPVIMGKNTAKRYYVKEENLNEFVRKFENNELV</sequence>
<organism evidence="1 2">
    <name type="scientific">Candidatus Curtissbacteria bacterium GW2011_GWA1_40_16</name>
    <dbReference type="NCBI Taxonomy" id="1618405"/>
    <lineage>
        <taxon>Bacteria</taxon>
        <taxon>Candidatus Curtissiibacteriota</taxon>
    </lineage>
</organism>
<proteinExistence type="predicted"/>
<protein>
    <submittedName>
        <fullName evidence="1">Uncharacterized protein</fullName>
    </submittedName>
</protein>
<evidence type="ECO:0000313" key="1">
    <source>
        <dbReference type="EMBL" id="KKR50313.1"/>
    </source>
</evidence>
<accession>A0A0G0RD30</accession>
<reference evidence="1 2" key="1">
    <citation type="journal article" date="2015" name="Nature">
        <title>rRNA introns, odd ribosomes, and small enigmatic genomes across a large radiation of phyla.</title>
        <authorList>
            <person name="Brown C.T."/>
            <person name="Hug L.A."/>
            <person name="Thomas B.C."/>
            <person name="Sharon I."/>
            <person name="Castelle C.J."/>
            <person name="Singh A."/>
            <person name="Wilkins M.J."/>
            <person name="Williams K.H."/>
            <person name="Banfield J.F."/>
        </authorList>
    </citation>
    <scope>NUCLEOTIDE SEQUENCE [LARGE SCALE GENOMIC DNA]</scope>
</reference>
<dbReference type="Proteomes" id="UP000034531">
    <property type="component" value="Unassembled WGS sequence"/>
</dbReference>
<dbReference type="EMBL" id="LBYI01000012">
    <property type="protein sequence ID" value="KKR50313.1"/>
    <property type="molecule type" value="Genomic_DNA"/>
</dbReference>
<evidence type="ECO:0000313" key="2">
    <source>
        <dbReference type="Proteomes" id="UP000034531"/>
    </source>
</evidence>
<dbReference type="AlphaFoldDB" id="A0A0G0RD30"/>